<proteinExistence type="predicted"/>
<dbReference type="SMART" id="SM00267">
    <property type="entry name" value="GGDEF"/>
    <property type="match status" value="1"/>
</dbReference>
<dbReference type="CDD" id="cd01949">
    <property type="entry name" value="GGDEF"/>
    <property type="match status" value="1"/>
</dbReference>
<dbReference type="PANTHER" id="PTHR44757">
    <property type="entry name" value="DIGUANYLATE CYCLASE DGCP"/>
    <property type="match status" value="1"/>
</dbReference>
<dbReference type="InterPro" id="IPR043128">
    <property type="entry name" value="Rev_trsase/Diguanyl_cyclase"/>
</dbReference>
<sequence length="374" mass="39791">MFQEKPHGETENWLGRAEFKFATGALRDGRFMRAFCLVTALSCFALAGLGIIVQFNPAGPTGVASRSVHAAAVISGAVIGCRWLRRPWPRYEVAVAFVAWADITVAAVAATMSTTEARLSTTLYLGVTGVFVGFLLGARLLAVHCAFGAMVIGGITGWAVLVRHASLWGLFTIYMPALMWVVLVPLTGCVLIESGRRAVAGVARSAHRDQLTGLRNRRGMHAAVRRVLAGKTPQADLVVAVCDIDRFKRLNDEDGHAAGDVALIAMAERLRSIVRPGEIAARLGGDELVLVTLIDDPGGMSALLDRLDVLTRIDVGGRELSVSVGVASMAATEPHFSLDDVIRHADAAMYGVKRSGGGACAVHRRETDGTVQPT</sequence>
<keyword evidence="1" id="KW-1133">Transmembrane helix</keyword>
<feature type="transmembrane region" description="Helical" evidence="1">
    <location>
        <begin position="167"/>
        <end position="192"/>
    </location>
</feature>
<evidence type="ECO:0000313" key="3">
    <source>
        <dbReference type="EMBL" id="ART67609.1"/>
    </source>
</evidence>
<feature type="transmembrane region" description="Helical" evidence="1">
    <location>
        <begin position="34"/>
        <end position="55"/>
    </location>
</feature>
<dbReference type="InterPro" id="IPR052155">
    <property type="entry name" value="Biofilm_reg_signaling"/>
</dbReference>
<dbReference type="Pfam" id="PF00990">
    <property type="entry name" value="GGDEF"/>
    <property type="match status" value="1"/>
</dbReference>
<dbReference type="SUPFAM" id="SSF55073">
    <property type="entry name" value="Nucleotide cyclase"/>
    <property type="match status" value="1"/>
</dbReference>
<dbReference type="NCBIfam" id="TIGR00254">
    <property type="entry name" value="GGDEF"/>
    <property type="match status" value="1"/>
</dbReference>
<dbReference type="Gene3D" id="3.30.70.270">
    <property type="match status" value="1"/>
</dbReference>
<feature type="transmembrane region" description="Helical" evidence="1">
    <location>
        <begin position="91"/>
        <end position="111"/>
    </location>
</feature>
<organism evidence="3 4">
    <name type="scientific">Mycobacterium dioxanotrophicus</name>
    <dbReference type="NCBI Taxonomy" id="482462"/>
    <lineage>
        <taxon>Bacteria</taxon>
        <taxon>Bacillati</taxon>
        <taxon>Actinomycetota</taxon>
        <taxon>Actinomycetes</taxon>
        <taxon>Mycobacteriales</taxon>
        <taxon>Mycobacteriaceae</taxon>
        <taxon>Mycobacterium</taxon>
    </lineage>
</organism>
<evidence type="ECO:0000259" key="2">
    <source>
        <dbReference type="PROSITE" id="PS50887"/>
    </source>
</evidence>
<dbReference type="AlphaFoldDB" id="A0A1Y0BXH8"/>
<accession>A0A1Y0BXH8</accession>
<feature type="transmembrane region" description="Helical" evidence="1">
    <location>
        <begin position="141"/>
        <end position="161"/>
    </location>
</feature>
<dbReference type="PANTHER" id="PTHR44757:SF2">
    <property type="entry name" value="BIOFILM ARCHITECTURE MAINTENANCE PROTEIN MBAA"/>
    <property type="match status" value="1"/>
</dbReference>
<evidence type="ECO:0000256" key="1">
    <source>
        <dbReference type="SAM" id="Phobius"/>
    </source>
</evidence>
<dbReference type="Proteomes" id="UP000195331">
    <property type="component" value="Chromosome"/>
</dbReference>
<feature type="transmembrane region" description="Helical" evidence="1">
    <location>
        <begin position="117"/>
        <end position="136"/>
    </location>
</feature>
<name>A0A1Y0BXH8_9MYCO</name>
<keyword evidence="1" id="KW-0812">Transmembrane</keyword>
<feature type="transmembrane region" description="Helical" evidence="1">
    <location>
        <begin position="67"/>
        <end position="84"/>
    </location>
</feature>
<keyword evidence="1" id="KW-0472">Membrane</keyword>
<dbReference type="InterPro" id="IPR000160">
    <property type="entry name" value="GGDEF_dom"/>
</dbReference>
<dbReference type="KEGG" id="mdx:BTO20_02500"/>
<dbReference type="PROSITE" id="PS50887">
    <property type="entry name" value="GGDEF"/>
    <property type="match status" value="1"/>
</dbReference>
<reference evidence="3 4" key="1">
    <citation type="submission" date="2017-04" db="EMBL/GenBank/DDBJ databases">
        <title>Whole Genome Sequence of 1,4-Dioxane Degrading Bacterium Mycobacterium dioxanotrophicus PH-06.</title>
        <authorList>
            <person name="He Y."/>
        </authorList>
    </citation>
    <scope>NUCLEOTIDE SEQUENCE [LARGE SCALE GENOMIC DNA]</scope>
    <source>
        <strain evidence="3 4">PH-06</strain>
    </source>
</reference>
<feature type="domain" description="GGDEF" evidence="2">
    <location>
        <begin position="235"/>
        <end position="365"/>
    </location>
</feature>
<keyword evidence="4" id="KW-1185">Reference proteome</keyword>
<protein>
    <recommendedName>
        <fullName evidence="2">GGDEF domain-containing protein</fullName>
    </recommendedName>
</protein>
<evidence type="ECO:0000313" key="4">
    <source>
        <dbReference type="Proteomes" id="UP000195331"/>
    </source>
</evidence>
<dbReference type="EMBL" id="CP020809">
    <property type="protein sequence ID" value="ART67609.1"/>
    <property type="molecule type" value="Genomic_DNA"/>
</dbReference>
<dbReference type="InterPro" id="IPR029787">
    <property type="entry name" value="Nucleotide_cyclase"/>
</dbReference>
<gene>
    <name evidence="3" type="ORF">BTO20_02500</name>
</gene>